<evidence type="ECO:0000313" key="2">
    <source>
        <dbReference type="Proteomes" id="UP001417504"/>
    </source>
</evidence>
<dbReference type="EMBL" id="JBBNAE010000010">
    <property type="protein sequence ID" value="KAK9090986.1"/>
    <property type="molecule type" value="Genomic_DNA"/>
</dbReference>
<gene>
    <name evidence="1" type="ORF">Sjap_024163</name>
</gene>
<sequence length="99" mass="11804">MLMVLKATMVWKVKVTLNVTHDRVNENQESIGKEQSHDLDRHDFLDPLVCLVHEVQLVYWFLWYVLHRIQLDEDAWKVSLDRPEVLCDLAVGDDYHYKP</sequence>
<dbReference type="AlphaFoldDB" id="A0AAP0ECY0"/>
<name>A0AAP0ECY0_9MAGN</name>
<protein>
    <submittedName>
        <fullName evidence="1">Uncharacterized protein</fullName>
    </submittedName>
</protein>
<organism evidence="1 2">
    <name type="scientific">Stephania japonica</name>
    <dbReference type="NCBI Taxonomy" id="461633"/>
    <lineage>
        <taxon>Eukaryota</taxon>
        <taxon>Viridiplantae</taxon>
        <taxon>Streptophyta</taxon>
        <taxon>Embryophyta</taxon>
        <taxon>Tracheophyta</taxon>
        <taxon>Spermatophyta</taxon>
        <taxon>Magnoliopsida</taxon>
        <taxon>Ranunculales</taxon>
        <taxon>Menispermaceae</taxon>
        <taxon>Menispermoideae</taxon>
        <taxon>Cissampelideae</taxon>
        <taxon>Stephania</taxon>
    </lineage>
</organism>
<evidence type="ECO:0000313" key="1">
    <source>
        <dbReference type="EMBL" id="KAK9090986.1"/>
    </source>
</evidence>
<reference evidence="1 2" key="1">
    <citation type="submission" date="2024-01" db="EMBL/GenBank/DDBJ databases">
        <title>Genome assemblies of Stephania.</title>
        <authorList>
            <person name="Yang L."/>
        </authorList>
    </citation>
    <scope>NUCLEOTIDE SEQUENCE [LARGE SCALE GENOMIC DNA]</scope>
    <source>
        <strain evidence="1">QJT</strain>
        <tissue evidence="1">Leaf</tissue>
    </source>
</reference>
<keyword evidence="2" id="KW-1185">Reference proteome</keyword>
<accession>A0AAP0ECY0</accession>
<proteinExistence type="predicted"/>
<comment type="caution">
    <text evidence="1">The sequence shown here is derived from an EMBL/GenBank/DDBJ whole genome shotgun (WGS) entry which is preliminary data.</text>
</comment>
<dbReference type="Proteomes" id="UP001417504">
    <property type="component" value="Unassembled WGS sequence"/>
</dbReference>